<dbReference type="STRING" id="1429867.A0A0G4PUB0"/>
<proteinExistence type="inferred from homology"/>
<evidence type="ECO:0000256" key="4">
    <source>
        <dbReference type="ARBA" id="ARBA00039789"/>
    </source>
</evidence>
<dbReference type="PROSITE" id="PS50837">
    <property type="entry name" value="NACHT"/>
    <property type="match status" value="1"/>
</dbReference>
<evidence type="ECO:0000313" key="9">
    <source>
        <dbReference type="Proteomes" id="UP000053732"/>
    </source>
</evidence>
<dbReference type="PANTHER" id="PTHR22847:SF637">
    <property type="entry name" value="WD REPEAT DOMAIN 5B"/>
    <property type="match status" value="1"/>
</dbReference>
<dbReference type="Gene3D" id="3.40.50.300">
    <property type="entry name" value="P-loop containing nucleotide triphosphate hydrolases"/>
    <property type="match status" value="1"/>
</dbReference>
<evidence type="ECO:0000256" key="3">
    <source>
        <dbReference type="ARBA" id="ARBA00038415"/>
    </source>
</evidence>
<comment type="similarity">
    <text evidence="3">Belongs to the WD repeat MDV1/CAF4 family.</text>
</comment>
<dbReference type="PROSITE" id="PS50082">
    <property type="entry name" value="WD_REPEATS_2"/>
    <property type="match status" value="2"/>
</dbReference>
<dbReference type="InterPro" id="IPR007111">
    <property type="entry name" value="NACHT_NTPase"/>
</dbReference>
<dbReference type="SUPFAM" id="SSF50998">
    <property type="entry name" value="Quinoprotein alcohol dehydrogenase-like"/>
    <property type="match status" value="1"/>
</dbReference>
<protein>
    <recommendedName>
        <fullName evidence="4">Mitochondrial division protein 1</fullName>
    </recommendedName>
</protein>
<dbReference type="SUPFAM" id="SSF52540">
    <property type="entry name" value="P-loop containing nucleoside triphosphate hydrolases"/>
    <property type="match status" value="1"/>
</dbReference>
<dbReference type="SUPFAM" id="SSF50969">
    <property type="entry name" value="YVTN repeat-like/Quinoprotein amine dehydrogenase"/>
    <property type="match status" value="1"/>
</dbReference>
<dbReference type="PROSITE" id="PS50294">
    <property type="entry name" value="WD_REPEATS_REGION"/>
    <property type="match status" value="2"/>
</dbReference>
<keyword evidence="1 6" id="KW-0853">WD repeat</keyword>
<sequence length="1351" mass="150994">MRARQIPLPKAVYNATFDAANKEHLPSCLQGTRVEVLKEIQAWIDGDNPNKVYWLSGMAGTGKSTIALTLARTYKRTVGTKDRQKNVCLGATFFFSRGGGDLSSASKFPATIAIQLAESSGEHRKLIESVIEDNPRLDSLGVRAQWGKLVIEPLSLLSQTSGNRTTLLLIVDALDECNDANDTNAIIRCLEEVTHMEGVGCRAFLTSRPDQFMRLGMNDSASAPRENFILHNIEQSIVNQDLQLYYRDQLCRIKATMSSEEDIISEKAIGKLVERSNGLFIHAATVCKFVHQGGWLAVERLNHLVETQKSDDAELELNKMYTVVLEYSFASVTDGITPDEVEKVHQLFQRVIGAIIVMFDTMSSESLANLLGVKRESIITTLSALHSVIYVPERRSEPIRILHPSFREFLLDPNRCTNNFYSILVSDAHGRLLTRCAAYLMSQLKRNILDISKPGTKARDVSMDRIDAQIPMELQYSSRYWWGHFQNSDDHSRKELPLLEFLEDKYLFWLECLAWPGKLGLAIEAMLNLDAILTGKSLQSGFSTLMPSNHRKSKTSSQLEEAPLQLYVSVLIFSPNSSEVKKKNRKAIPSWILNEPCVPDNRSKSPHGVSIAHSSGIHSVAISLDSSLLATACGDCMIHIWDAITGAERLQLEGNSDGVASVCFSPNGCLVASFAQNCVTVWNIEAALGTKCQPECQFRFTRQGSGKVPSPHPICALSPNGNLVAVVDHPDHIWVWDMRVKQSVKYHFQTQSRRRPITGVYFSSDGSLLTCITVLPENPSGSETLHSWDTSTGIKVSTEKSVVKGPLLGIMPGTRYITISPRVSNSGARLVLRDARTGLDDMGIPLGPDQPIKAVCRPADGRFLLASLVGHGIIVWVLGEHKKETFLVKDSHNVTTIEFSPNGKYLISATSTNGVRIWNIEGFESKPSRLVEIYQGLLERGTNWARLMSMTLNVKTKPIEDQFGMWVRCHDGSLLATGALGGSTITIWDTKTGEEKFRLTAPDFLHDPEFSKSRNIFAAVAAVGESGVHFWETKTGQKGDILKIDGQQTYGLGNLRISEKGKRVIWTRSPFLDLQVFSQFYGWELDGLRKISSFEIPVRSPKGMGIVLSPNELYRLWSPESAVLEIGEFSSNKLRHTALRGVAKLVKFMPDGKHIWILGELEEGQRQAIQIWNIEQEGLREVYIDLPPFFPFELREVNDDVDKRWGPNEKEMKYGPQYHDGFVSPDGKLLALLSPLNYKRRYQIDLFKIRDLKALFRLQLDFETRDFQFSPSGTHLITERGNVLLPGASPPFPLLFATRSWIQEDDEDLLAIPPAYQDLLRGINGHTITFGDRVNGPLFVRLDEGMKTMTA</sequence>
<dbReference type="SMART" id="SM00320">
    <property type="entry name" value="WD40"/>
    <property type="match status" value="5"/>
</dbReference>
<dbReference type="InterPro" id="IPR001680">
    <property type="entry name" value="WD40_rpt"/>
</dbReference>
<accession>A0A0G4PUB0</accession>
<comment type="function">
    <text evidence="5">Involved in mitochondrial fission. Acts as an adapter protein required to form mitochondrial fission complexes. Formation of these complexes is required to promote constriction and fission of the mitochondrial compartment at a late step in mitochondrial division.</text>
</comment>
<keyword evidence="9" id="KW-1185">Reference proteome</keyword>
<feature type="repeat" description="WD" evidence="6">
    <location>
        <begin position="887"/>
        <end position="921"/>
    </location>
</feature>
<evidence type="ECO:0000313" key="8">
    <source>
        <dbReference type="EMBL" id="CRL29983.1"/>
    </source>
</evidence>
<evidence type="ECO:0000259" key="7">
    <source>
        <dbReference type="PROSITE" id="PS50837"/>
    </source>
</evidence>
<dbReference type="PANTHER" id="PTHR22847">
    <property type="entry name" value="WD40 REPEAT PROTEIN"/>
    <property type="match status" value="1"/>
</dbReference>
<dbReference type="GO" id="GO:1990234">
    <property type="term" value="C:transferase complex"/>
    <property type="evidence" value="ECO:0007669"/>
    <property type="project" value="UniProtKB-ARBA"/>
</dbReference>
<dbReference type="InterPro" id="IPR056884">
    <property type="entry name" value="NPHP3-like_N"/>
</dbReference>
<keyword evidence="2" id="KW-0677">Repeat</keyword>
<dbReference type="Gene3D" id="2.130.10.10">
    <property type="entry name" value="YVTN repeat-like/Quinoprotein amine dehydrogenase"/>
    <property type="match status" value="2"/>
</dbReference>
<dbReference type="InterPro" id="IPR027417">
    <property type="entry name" value="P-loop_NTPase"/>
</dbReference>
<feature type="repeat" description="WD" evidence="6">
    <location>
        <begin position="610"/>
        <end position="651"/>
    </location>
</feature>
<name>A0A0G4PUB0_PENC3</name>
<evidence type="ECO:0000256" key="2">
    <source>
        <dbReference type="ARBA" id="ARBA00022737"/>
    </source>
</evidence>
<feature type="domain" description="NACHT" evidence="7">
    <location>
        <begin position="51"/>
        <end position="210"/>
    </location>
</feature>
<dbReference type="InterPro" id="IPR015943">
    <property type="entry name" value="WD40/YVTN_repeat-like_dom_sf"/>
</dbReference>
<dbReference type="Pfam" id="PF00400">
    <property type="entry name" value="WD40"/>
    <property type="match status" value="3"/>
</dbReference>
<organism evidence="8 9">
    <name type="scientific">Penicillium camemberti (strain FM 013)</name>
    <dbReference type="NCBI Taxonomy" id="1429867"/>
    <lineage>
        <taxon>Eukaryota</taxon>
        <taxon>Fungi</taxon>
        <taxon>Dikarya</taxon>
        <taxon>Ascomycota</taxon>
        <taxon>Pezizomycotina</taxon>
        <taxon>Eurotiomycetes</taxon>
        <taxon>Eurotiomycetidae</taxon>
        <taxon>Eurotiales</taxon>
        <taxon>Aspergillaceae</taxon>
        <taxon>Penicillium</taxon>
    </lineage>
</organism>
<dbReference type="Proteomes" id="UP000053732">
    <property type="component" value="Unassembled WGS sequence"/>
</dbReference>
<dbReference type="InterPro" id="IPR011044">
    <property type="entry name" value="Quino_amine_DH_bsu"/>
</dbReference>
<dbReference type="InterPro" id="IPR011047">
    <property type="entry name" value="Quinoprotein_ADH-like_sf"/>
</dbReference>
<dbReference type="EMBL" id="HG793175">
    <property type="protein sequence ID" value="CRL29983.1"/>
    <property type="molecule type" value="Genomic_DNA"/>
</dbReference>
<gene>
    <name evidence="8" type="ORF">PCAMFM013_S042g000042</name>
</gene>
<reference evidence="8 9" key="1">
    <citation type="journal article" date="2014" name="Nat. Commun.">
        <title>Multiple recent horizontal transfers of a large genomic region in cheese making fungi.</title>
        <authorList>
            <person name="Cheeseman K."/>
            <person name="Ropars J."/>
            <person name="Renault P."/>
            <person name="Dupont J."/>
            <person name="Gouzy J."/>
            <person name="Branca A."/>
            <person name="Abraham A.L."/>
            <person name="Ceppi M."/>
            <person name="Conseiller E."/>
            <person name="Debuchy R."/>
            <person name="Malagnac F."/>
            <person name="Goarin A."/>
            <person name="Silar P."/>
            <person name="Lacoste S."/>
            <person name="Sallet E."/>
            <person name="Bensimon A."/>
            <person name="Giraud T."/>
            <person name="Brygoo Y."/>
        </authorList>
    </citation>
    <scope>NUCLEOTIDE SEQUENCE [LARGE SCALE GENOMIC DNA]</scope>
    <source>
        <strain evidence="9">FM 013</strain>
    </source>
</reference>
<dbReference type="Pfam" id="PF24883">
    <property type="entry name" value="NPHP3_N"/>
    <property type="match status" value="1"/>
</dbReference>
<evidence type="ECO:0000256" key="6">
    <source>
        <dbReference type="PROSITE-ProRule" id="PRU00221"/>
    </source>
</evidence>
<evidence type="ECO:0000256" key="1">
    <source>
        <dbReference type="ARBA" id="ARBA00022574"/>
    </source>
</evidence>
<evidence type="ECO:0000256" key="5">
    <source>
        <dbReference type="ARBA" id="ARBA00043913"/>
    </source>
</evidence>